<dbReference type="HAMAP" id="MF_00080">
    <property type="entry name" value="IF_3"/>
    <property type="match status" value="1"/>
</dbReference>
<accession>A0A143PP87</accession>
<dbReference type="PANTHER" id="PTHR10938">
    <property type="entry name" value="TRANSLATION INITIATION FACTOR IF-3"/>
    <property type="match status" value="1"/>
</dbReference>
<dbReference type="SUPFAM" id="SSF54364">
    <property type="entry name" value="Translation initiation factor IF3, N-terminal domain"/>
    <property type="match status" value="1"/>
</dbReference>
<dbReference type="InterPro" id="IPR001288">
    <property type="entry name" value="Translation_initiation_fac_3"/>
</dbReference>
<gene>
    <name evidence="4 9" type="primary">infC</name>
    <name evidence="9" type="ORF">LuPra_02855</name>
</gene>
<evidence type="ECO:0000313" key="10">
    <source>
        <dbReference type="Proteomes" id="UP000076079"/>
    </source>
</evidence>
<sequence length="233" mass="26342">MRGPRRDDRVRINERIRVREVRVIDEAGQQLGIMAPAQAVALAKSKGLDLVEVAATAVPPVCRITDYGKYQYNEQKKQRQARKHQKTIEVKEVKFRPKVDLHDYDFKKRNISRFLHEGDKVKAVVFFRGREIAHPEIGRRILERLIAELTEIAVAENLPRMEGNTMHTILSGRPGIKKVEKPSKPEREPRPEVEEDDTEMTAEELAAAAQAVADEDAAGTAPVVETPAERPAE</sequence>
<comment type="function">
    <text evidence="4">IF-3 binds to the 30S ribosomal subunit and shifts the equilibrium between 70S ribosomes and their 50S and 30S subunits in favor of the free subunits, thus enhancing the availability of 30S subunits on which protein synthesis initiation begins.</text>
</comment>
<evidence type="ECO:0000256" key="6">
    <source>
        <dbReference type="SAM" id="MobiDB-lite"/>
    </source>
</evidence>
<keyword evidence="4" id="KW-0963">Cytoplasm</keyword>
<dbReference type="SUPFAM" id="SSF55200">
    <property type="entry name" value="Translation initiation factor IF3, C-terminal domain"/>
    <property type="match status" value="1"/>
</dbReference>
<dbReference type="InterPro" id="IPR019815">
    <property type="entry name" value="Translation_initiation_fac_3_C"/>
</dbReference>
<dbReference type="Pfam" id="PF05198">
    <property type="entry name" value="IF3_N"/>
    <property type="match status" value="1"/>
</dbReference>
<evidence type="ECO:0000256" key="3">
    <source>
        <dbReference type="ARBA" id="ARBA00022917"/>
    </source>
</evidence>
<dbReference type="NCBIfam" id="TIGR00168">
    <property type="entry name" value="infC"/>
    <property type="match status" value="1"/>
</dbReference>
<organism evidence="9 10">
    <name type="scientific">Luteitalea pratensis</name>
    <dbReference type="NCBI Taxonomy" id="1855912"/>
    <lineage>
        <taxon>Bacteria</taxon>
        <taxon>Pseudomonadati</taxon>
        <taxon>Acidobacteriota</taxon>
        <taxon>Vicinamibacteria</taxon>
        <taxon>Vicinamibacterales</taxon>
        <taxon>Vicinamibacteraceae</taxon>
        <taxon>Luteitalea</taxon>
    </lineage>
</organism>
<evidence type="ECO:0000256" key="2">
    <source>
        <dbReference type="ARBA" id="ARBA00022540"/>
    </source>
</evidence>
<keyword evidence="10" id="KW-1185">Reference proteome</keyword>
<dbReference type="Pfam" id="PF00707">
    <property type="entry name" value="IF3_C"/>
    <property type="match status" value="1"/>
</dbReference>
<dbReference type="Gene3D" id="3.30.110.10">
    <property type="entry name" value="Translation initiation factor 3 (IF-3), C-terminal domain"/>
    <property type="match status" value="1"/>
</dbReference>
<evidence type="ECO:0000259" key="7">
    <source>
        <dbReference type="Pfam" id="PF00707"/>
    </source>
</evidence>
<dbReference type="Gene3D" id="3.10.20.80">
    <property type="entry name" value="Translation initiation factor 3 (IF-3), N-terminal domain"/>
    <property type="match status" value="1"/>
</dbReference>
<feature type="domain" description="Translation initiation factor 3 N-terminal" evidence="8">
    <location>
        <begin position="12"/>
        <end position="81"/>
    </location>
</feature>
<dbReference type="GO" id="GO:0005829">
    <property type="term" value="C:cytosol"/>
    <property type="evidence" value="ECO:0007669"/>
    <property type="project" value="TreeGrafter"/>
</dbReference>
<keyword evidence="2 4" id="KW-0396">Initiation factor</keyword>
<evidence type="ECO:0000313" key="9">
    <source>
        <dbReference type="EMBL" id="AMY09634.1"/>
    </source>
</evidence>
<dbReference type="GO" id="GO:0016020">
    <property type="term" value="C:membrane"/>
    <property type="evidence" value="ECO:0007669"/>
    <property type="project" value="TreeGrafter"/>
</dbReference>
<dbReference type="KEGG" id="abac:LuPra_02855"/>
<dbReference type="GO" id="GO:0032790">
    <property type="term" value="P:ribosome disassembly"/>
    <property type="evidence" value="ECO:0007669"/>
    <property type="project" value="TreeGrafter"/>
</dbReference>
<feature type="compositionally biased region" description="Acidic residues" evidence="6">
    <location>
        <begin position="193"/>
        <end position="202"/>
    </location>
</feature>
<proteinExistence type="inferred from homology"/>
<feature type="domain" description="Translation initiation factor 3 C-terminal" evidence="7">
    <location>
        <begin position="88"/>
        <end position="171"/>
    </location>
</feature>
<reference evidence="10" key="2">
    <citation type="submission" date="2016-04" db="EMBL/GenBank/DDBJ databases">
        <title>First Complete Genome Sequence of a Subdivision 6 Acidobacterium.</title>
        <authorList>
            <person name="Huang S."/>
            <person name="Vieira S."/>
            <person name="Bunk B."/>
            <person name="Riedel T."/>
            <person name="Sproeer C."/>
            <person name="Overmann J."/>
        </authorList>
    </citation>
    <scope>NUCLEOTIDE SEQUENCE [LARGE SCALE GENOMIC DNA]</scope>
    <source>
        <strain evidence="10">DSM 100886 HEG_-6_39</strain>
    </source>
</reference>
<dbReference type="OrthoDB" id="9806014at2"/>
<feature type="compositionally biased region" description="Basic and acidic residues" evidence="6">
    <location>
        <begin position="177"/>
        <end position="192"/>
    </location>
</feature>
<dbReference type="PATRIC" id="fig|1813736.3.peg.3046"/>
<comment type="subunit">
    <text evidence="4">Monomer.</text>
</comment>
<dbReference type="FunFam" id="3.30.110.10:FF:000001">
    <property type="entry name" value="Translation initiation factor IF-3"/>
    <property type="match status" value="1"/>
</dbReference>
<feature type="region of interest" description="Disordered" evidence="6">
    <location>
        <begin position="165"/>
        <end position="233"/>
    </location>
</feature>
<dbReference type="AlphaFoldDB" id="A0A143PP87"/>
<dbReference type="RefSeq" id="WP_110171370.1">
    <property type="nucleotide sequence ID" value="NZ_CP015136.1"/>
</dbReference>
<evidence type="ECO:0000256" key="4">
    <source>
        <dbReference type="HAMAP-Rule" id="MF_00080"/>
    </source>
</evidence>
<feature type="compositionally biased region" description="Low complexity" evidence="6">
    <location>
        <begin position="203"/>
        <end position="212"/>
    </location>
</feature>
<dbReference type="EMBL" id="CP015136">
    <property type="protein sequence ID" value="AMY09634.1"/>
    <property type="molecule type" value="Genomic_DNA"/>
</dbReference>
<reference evidence="9 10" key="1">
    <citation type="journal article" date="2016" name="Genome Announc.">
        <title>First Complete Genome Sequence of a Subdivision 6 Acidobacterium Strain.</title>
        <authorList>
            <person name="Huang S."/>
            <person name="Vieira S."/>
            <person name="Bunk B."/>
            <person name="Riedel T."/>
            <person name="Sproer C."/>
            <person name="Overmann J."/>
        </authorList>
    </citation>
    <scope>NUCLEOTIDE SEQUENCE [LARGE SCALE GENOMIC DNA]</scope>
    <source>
        <strain evidence="10">DSM 100886 HEG_-6_39</strain>
    </source>
</reference>
<dbReference type="STRING" id="1855912.LuPra_02855"/>
<dbReference type="PANTHER" id="PTHR10938:SF0">
    <property type="entry name" value="TRANSLATION INITIATION FACTOR IF-3, MITOCHONDRIAL"/>
    <property type="match status" value="1"/>
</dbReference>
<dbReference type="InterPro" id="IPR019814">
    <property type="entry name" value="Translation_initiation_fac_3_N"/>
</dbReference>
<evidence type="ECO:0000256" key="5">
    <source>
        <dbReference type="NCBIfam" id="TIGR00168"/>
    </source>
</evidence>
<comment type="subcellular location">
    <subcellularLocation>
        <location evidence="4">Cytoplasm</location>
    </subcellularLocation>
</comment>
<name>A0A143PP87_LUTPR</name>
<dbReference type="Proteomes" id="UP000076079">
    <property type="component" value="Chromosome"/>
</dbReference>
<dbReference type="InterPro" id="IPR036787">
    <property type="entry name" value="T_IF-3_N_sf"/>
</dbReference>
<comment type="similarity">
    <text evidence="1 4">Belongs to the IF-3 family.</text>
</comment>
<dbReference type="InterPro" id="IPR036788">
    <property type="entry name" value="T_IF-3_C_sf"/>
</dbReference>
<dbReference type="FunFam" id="3.10.20.80:FF:000001">
    <property type="entry name" value="Translation initiation factor IF-3"/>
    <property type="match status" value="1"/>
</dbReference>
<evidence type="ECO:0000256" key="1">
    <source>
        <dbReference type="ARBA" id="ARBA00005439"/>
    </source>
</evidence>
<dbReference type="GO" id="GO:0003743">
    <property type="term" value="F:translation initiation factor activity"/>
    <property type="evidence" value="ECO:0007669"/>
    <property type="project" value="UniProtKB-UniRule"/>
</dbReference>
<keyword evidence="3 4" id="KW-0648">Protein biosynthesis</keyword>
<dbReference type="GO" id="GO:0043022">
    <property type="term" value="F:ribosome binding"/>
    <property type="evidence" value="ECO:0007669"/>
    <property type="project" value="UniProtKB-ARBA"/>
</dbReference>
<protein>
    <recommendedName>
        <fullName evidence="4 5">Translation initiation factor IF-3</fullName>
    </recommendedName>
</protein>
<evidence type="ECO:0000259" key="8">
    <source>
        <dbReference type="Pfam" id="PF05198"/>
    </source>
</evidence>